<accession>A0AAN9GQ87</accession>
<evidence type="ECO:0000256" key="5">
    <source>
        <dbReference type="ARBA" id="ARBA00022801"/>
    </source>
</evidence>
<evidence type="ECO:0000256" key="4">
    <source>
        <dbReference type="ARBA" id="ARBA00022759"/>
    </source>
</evidence>
<dbReference type="InterPro" id="IPR000477">
    <property type="entry name" value="RT_dom"/>
</dbReference>
<organism evidence="8 9">
    <name type="scientific">Littorina saxatilis</name>
    <dbReference type="NCBI Taxonomy" id="31220"/>
    <lineage>
        <taxon>Eukaryota</taxon>
        <taxon>Metazoa</taxon>
        <taxon>Spiralia</taxon>
        <taxon>Lophotrochozoa</taxon>
        <taxon>Mollusca</taxon>
        <taxon>Gastropoda</taxon>
        <taxon>Caenogastropoda</taxon>
        <taxon>Littorinimorpha</taxon>
        <taxon>Littorinoidea</taxon>
        <taxon>Littorinidae</taxon>
        <taxon>Littorina</taxon>
    </lineage>
</organism>
<dbReference type="InterPro" id="IPR052055">
    <property type="entry name" value="Hepadnavirus_pol/RT"/>
</dbReference>
<evidence type="ECO:0000256" key="6">
    <source>
        <dbReference type="ARBA" id="ARBA00022918"/>
    </source>
</evidence>
<dbReference type="Gene3D" id="3.30.420.10">
    <property type="entry name" value="Ribonuclease H-like superfamily/Ribonuclease H"/>
    <property type="match status" value="1"/>
</dbReference>
<evidence type="ECO:0000256" key="2">
    <source>
        <dbReference type="ARBA" id="ARBA00022695"/>
    </source>
</evidence>
<dbReference type="GO" id="GO:0003964">
    <property type="term" value="F:RNA-directed DNA polymerase activity"/>
    <property type="evidence" value="ECO:0007669"/>
    <property type="project" value="UniProtKB-KW"/>
</dbReference>
<feature type="domain" description="Reverse transcriptase" evidence="7">
    <location>
        <begin position="1"/>
        <end position="63"/>
    </location>
</feature>
<reference evidence="8 9" key="1">
    <citation type="submission" date="2024-02" db="EMBL/GenBank/DDBJ databases">
        <title>Chromosome-scale genome assembly of the rough periwinkle Littorina saxatilis.</title>
        <authorList>
            <person name="De Jode A."/>
            <person name="Faria R."/>
            <person name="Formenti G."/>
            <person name="Sims Y."/>
            <person name="Smith T.P."/>
            <person name="Tracey A."/>
            <person name="Wood J.M.D."/>
            <person name="Zagrodzka Z.B."/>
            <person name="Johannesson K."/>
            <person name="Butlin R.K."/>
            <person name="Leder E.H."/>
        </authorList>
    </citation>
    <scope>NUCLEOTIDE SEQUENCE [LARGE SCALE GENOMIC DNA]</scope>
    <source>
        <strain evidence="8">Snail1</strain>
        <tissue evidence="8">Muscle</tissue>
    </source>
</reference>
<dbReference type="Proteomes" id="UP001374579">
    <property type="component" value="Unassembled WGS sequence"/>
</dbReference>
<keyword evidence="6" id="KW-0695">RNA-directed DNA polymerase</keyword>
<dbReference type="InterPro" id="IPR043128">
    <property type="entry name" value="Rev_trsase/Diguanyl_cyclase"/>
</dbReference>
<keyword evidence="1" id="KW-0808">Transferase</keyword>
<sequence length="334" mass="38337">MARKGMPGVLAYIDDFLLVAATRQECNDMLLSLIRLLRELGFNISWKKVVGPTQRITFLGVDIDTRNNTLSLGSDKLQQLRQRLLQIRGKKRATKTQLQSIAGSLNWACQAVRGGKFFLRRILDTIKPLQQQRHKAKLSGEFHKDVQWWLSFMHVFNGTVYYFHNAKQHVHVDACNIAAGAFWQGDWQYTIFEKDMQAAKELHINYKEVCAVVQAVTRWAPMWCGQEVIIHTDSTVAKAIINKGRSTNKYVNSLLRKMAWECAKVNCKIAAIHVAGSVNIMADTISRLHEPRRREDLVRLLTFWHRGRPPDINLCDHMSDQALLFLVFQTSSPH</sequence>
<evidence type="ECO:0000313" key="8">
    <source>
        <dbReference type="EMBL" id="KAK7116794.1"/>
    </source>
</evidence>
<gene>
    <name evidence="8" type="ORF">V1264_002410</name>
</gene>
<dbReference type="PROSITE" id="PS50878">
    <property type="entry name" value="RT_POL"/>
    <property type="match status" value="1"/>
</dbReference>
<keyword evidence="2" id="KW-0548">Nucleotidyltransferase</keyword>
<evidence type="ECO:0000313" key="9">
    <source>
        <dbReference type="Proteomes" id="UP001374579"/>
    </source>
</evidence>
<dbReference type="InterPro" id="IPR041373">
    <property type="entry name" value="RT_RNaseH"/>
</dbReference>
<evidence type="ECO:0000256" key="1">
    <source>
        <dbReference type="ARBA" id="ARBA00022679"/>
    </source>
</evidence>
<dbReference type="InterPro" id="IPR043502">
    <property type="entry name" value="DNA/RNA_pol_sf"/>
</dbReference>
<dbReference type="Pfam" id="PF17917">
    <property type="entry name" value="RT_RNaseH"/>
    <property type="match status" value="1"/>
</dbReference>
<dbReference type="GO" id="GO:0004519">
    <property type="term" value="F:endonuclease activity"/>
    <property type="evidence" value="ECO:0007669"/>
    <property type="project" value="UniProtKB-KW"/>
</dbReference>
<dbReference type="Gene3D" id="3.30.70.270">
    <property type="match status" value="1"/>
</dbReference>
<dbReference type="GO" id="GO:0003676">
    <property type="term" value="F:nucleic acid binding"/>
    <property type="evidence" value="ECO:0007669"/>
    <property type="project" value="InterPro"/>
</dbReference>
<dbReference type="SUPFAM" id="SSF56672">
    <property type="entry name" value="DNA/RNA polymerases"/>
    <property type="match status" value="1"/>
</dbReference>
<dbReference type="GO" id="GO:0016787">
    <property type="term" value="F:hydrolase activity"/>
    <property type="evidence" value="ECO:0007669"/>
    <property type="project" value="UniProtKB-KW"/>
</dbReference>
<dbReference type="AlphaFoldDB" id="A0AAN9GQ87"/>
<dbReference type="PANTHER" id="PTHR33050:SF8">
    <property type="entry name" value="REVERSE TRANSCRIPTASE DOMAIN-CONTAINING PROTEIN"/>
    <property type="match status" value="1"/>
</dbReference>
<keyword evidence="3" id="KW-0540">Nuclease</keyword>
<dbReference type="PANTHER" id="PTHR33050">
    <property type="entry name" value="REVERSE TRANSCRIPTASE DOMAIN-CONTAINING PROTEIN"/>
    <property type="match status" value="1"/>
</dbReference>
<keyword evidence="9" id="KW-1185">Reference proteome</keyword>
<evidence type="ECO:0000256" key="3">
    <source>
        <dbReference type="ARBA" id="ARBA00022722"/>
    </source>
</evidence>
<keyword evidence="5" id="KW-0378">Hydrolase</keyword>
<comment type="caution">
    <text evidence="8">The sequence shown here is derived from an EMBL/GenBank/DDBJ whole genome shotgun (WGS) entry which is preliminary data.</text>
</comment>
<evidence type="ECO:0000259" key="7">
    <source>
        <dbReference type="PROSITE" id="PS50878"/>
    </source>
</evidence>
<name>A0AAN9GQ87_9CAEN</name>
<dbReference type="InterPro" id="IPR036397">
    <property type="entry name" value="RNaseH_sf"/>
</dbReference>
<keyword evidence="4" id="KW-0255">Endonuclease</keyword>
<protein>
    <recommendedName>
        <fullName evidence="7">Reverse transcriptase domain-containing protein</fullName>
    </recommendedName>
</protein>
<dbReference type="EMBL" id="JBAMIC010000001">
    <property type="protein sequence ID" value="KAK7116794.1"/>
    <property type="molecule type" value="Genomic_DNA"/>
</dbReference>
<proteinExistence type="predicted"/>